<evidence type="ECO:0000256" key="3">
    <source>
        <dbReference type="ARBA" id="ARBA00022927"/>
    </source>
</evidence>
<dbReference type="AlphaFoldDB" id="A0A193LJY2"/>
<keyword evidence="2 5" id="KW-0813">Transport</keyword>
<evidence type="ECO:0000313" key="7">
    <source>
        <dbReference type="Proteomes" id="UP000092695"/>
    </source>
</evidence>
<comment type="function">
    <text evidence="5">One of the proteins required for the normal export of preproteins out of the cell cytoplasm. It is a molecular chaperone that binds to a subset of precursor proteins, maintaining them in a translocation-competent state. It also specifically binds to its receptor SecA.</text>
</comment>
<dbReference type="GO" id="GO:0051082">
    <property type="term" value="F:unfolded protein binding"/>
    <property type="evidence" value="ECO:0007669"/>
    <property type="project" value="InterPro"/>
</dbReference>
<dbReference type="GO" id="GO:0015031">
    <property type="term" value="P:protein transport"/>
    <property type="evidence" value="ECO:0007669"/>
    <property type="project" value="UniProtKB-UniRule"/>
</dbReference>
<dbReference type="KEGG" id="woc:BA177_18160"/>
<keyword evidence="3 5" id="KW-0653">Protein transport</keyword>
<dbReference type="NCBIfam" id="NF004393">
    <property type="entry name" value="PRK05751.1-4"/>
    <property type="match status" value="1"/>
</dbReference>
<sequence length="160" mass="17695">MAEQEEQDRRIGISKIYIKDFSFESPRGPEVFTSGEWSPKTNLNLRSAHAPAPGDMHEVILTITVEAKHDDKTLFLIELQQAGLFQIAGYNEQEFEAIVGSFCPATLFPYARESIANIVSKGGFPEFVLQPINFDVLYAESRKQAAAQKAANLSGEGSLN</sequence>
<dbReference type="OrthoDB" id="9795145at2"/>
<gene>
    <name evidence="5" type="primary">secB</name>
    <name evidence="6" type="ORF">BA177_18160</name>
</gene>
<dbReference type="STRING" id="1548547.BA177_18160"/>
<keyword evidence="5" id="KW-0143">Chaperone</keyword>
<accession>A0A193LJY2</accession>
<protein>
    <recommendedName>
        <fullName evidence="5">Protein-export protein SecB</fullName>
    </recommendedName>
</protein>
<dbReference type="InterPro" id="IPR003708">
    <property type="entry name" value="SecB"/>
</dbReference>
<reference evidence="6 7" key="1">
    <citation type="submission" date="2016-06" db="EMBL/GenBank/DDBJ databases">
        <title>Complete genome sequence of a deep-branching marine Gamma Proteobacterium Woeseia oceani type strain XK5.</title>
        <authorList>
            <person name="Mu D."/>
            <person name="Du Z."/>
        </authorList>
    </citation>
    <scope>NUCLEOTIDE SEQUENCE [LARGE SCALE GENOMIC DNA]</scope>
    <source>
        <strain evidence="6 7">XK5</strain>
    </source>
</reference>
<evidence type="ECO:0000256" key="5">
    <source>
        <dbReference type="HAMAP-Rule" id="MF_00821"/>
    </source>
</evidence>
<keyword evidence="5" id="KW-0963">Cytoplasm</keyword>
<dbReference type="EMBL" id="CP016268">
    <property type="protein sequence ID" value="ANO52855.1"/>
    <property type="molecule type" value="Genomic_DNA"/>
</dbReference>
<dbReference type="NCBIfam" id="TIGR00809">
    <property type="entry name" value="secB"/>
    <property type="match status" value="1"/>
</dbReference>
<comment type="similarity">
    <text evidence="1 5">Belongs to the SecB family.</text>
</comment>
<dbReference type="Gene3D" id="3.10.420.10">
    <property type="entry name" value="SecB-like"/>
    <property type="match status" value="1"/>
</dbReference>
<dbReference type="PANTHER" id="PTHR36918:SF1">
    <property type="entry name" value="PROTEIN-EXPORT PROTEIN SECB"/>
    <property type="match status" value="1"/>
</dbReference>
<keyword evidence="7" id="KW-1185">Reference proteome</keyword>
<name>A0A193LJY2_9GAMM</name>
<dbReference type="GO" id="GO:0006457">
    <property type="term" value="P:protein folding"/>
    <property type="evidence" value="ECO:0007669"/>
    <property type="project" value="UniProtKB-UniRule"/>
</dbReference>
<dbReference type="Pfam" id="PF02556">
    <property type="entry name" value="SecB"/>
    <property type="match status" value="1"/>
</dbReference>
<evidence type="ECO:0000256" key="2">
    <source>
        <dbReference type="ARBA" id="ARBA00022448"/>
    </source>
</evidence>
<evidence type="ECO:0000256" key="4">
    <source>
        <dbReference type="ARBA" id="ARBA00023010"/>
    </source>
</evidence>
<evidence type="ECO:0000313" key="6">
    <source>
        <dbReference type="EMBL" id="ANO52855.1"/>
    </source>
</evidence>
<evidence type="ECO:0000256" key="1">
    <source>
        <dbReference type="ARBA" id="ARBA00009990"/>
    </source>
</evidence>
<dbReference type="InterPro" id="IPR035958">
    <property type="entry name" value="SecB-like_sf"/>
</dbReference>
<dbReference type="SUPFAM" id="SSF54611">
    <property type="entry name" value="SecB-like"/>
    <property type="match status" value="1"/>
</dbReference>
<dbReference type="RefSeq" id="WP_068618606.1">
    <property type="nucleotide sequence ID" value="NZ_CP016268.1"/>
</dbReference>
<dbReference type="GO" id="GO:0005737">
    <property type="term" value="C:cytoplasm"/>
    <property type="evidence" value="ECO:0007669"/>
    <property type="project" value="UniProtKB-SubCell"/>
</dbReference>
<dbReference type="GO" id="GO:0051262">
    <property type="term" value="P:protein tetramerization"/>
    <property type="evidence" value="ECO:0007669"/>
    <property type="project" value="InterPro"/>
</dbReference>
<proteinExistence type="inferred from homology"/>
<dbReference type="HAMAP" id="MF_00821">
    <property type="entry name" value="SecB"/>
    <property type="match status" value="1"/>
</dbReference>
<dbReference type="PRINTS" id="PR01594">
    <property type="entry name" value="SECBCHAPRONE"/>
</dbReference>
<keyword evidence="4 5" id="KW-0811">Translocation</keyword>
<comment type="subunit">
    <text evidence="5">Homotetramer, a dimer of dimers. One homotetramer interacts with 1 SecA dimer.</text>
</comment>
<organism evidence="6 7">
    <name type="scientific">Woeseia oceani</name>
    <dbReference type="NCBI Taxonomy" id="1548547"/>
    <lineage>
        <taxon>Bacteria</taxon>
        <taxon>Pseudomonadati</taxon>
        <taxon>Pseudomonadota</taxon>
        <taxon>Gammaproteobacteria</taxon>
        <taxon>Woeseiales</taxon>
        <taxon>Woeseiaceae</taxon>
        <taxon>Woeseia</taxon>
    </lineage>
</organism>
<comment type="subcellular location">
    <subcellularLocation>
        <location evidence="5">Cytoplasm</location>
    </subcellularLocation>
</comment>
<dbReference type="Proteomes" id="UP000092695">
    <property type="component" value="Chromosome"/>
</dbReference>
<dbReference type="PANTHER" id="PTHR36918">
    <property type="match status" value="1"/>
</dbReference>